<proteinExistence type="predicted"/>
<protein>
    <submittedName>
        <fullName evidence="2">Molybdopterin biosynthesis protein MoeB</fullName>
    </submittedName>
</protein>
<keyword evidence="3" id="KW-1185">Reference proteome</keyword>
<reference evidence="2 3" key="1">
    <citation type="submission" date="2015-07" db="EMBL/GenBank/DDBJ databases">
        <authorList>
            <person name="Noorani M."/>
        </authorList>
    </citation>
    <scope>NUCLEOTIDE SEQUENCE [LARGE SCALE GENOMIC DNA]</scope>
    <source>
        <strain evidence="2 3">CECT 7802</strain>
    </source>
</reference>
<evidence type="ECO:0000313" key="2">
    <source>
        <dbReference type="EMBL" id="CTQ50640.1"/>
    </source>
</evidence>
<accession>A0A0M6YL34</accession>
<dbReference type="SUPFAM" id="SSF52821">
    <property type="entry name" value="Rhodanese/Cell cycle control phosphatase"/>
    <property type="match status" value="1"/>
</dbReference>
<dbReference type="InterPro" id="IPR001763">
    <property type="entry name" value="Rhodanese-like_dom"/>
</dbReference>
<dbReference type="Gene3D" id="3.40.250.10">
    <property type="entry name" value="Rhodanese-like domain"/>
    <property type="match status" value="1"/>
</dbReference>
<dbReference type="Pfam" id="PF00581">
    <property type="entry name" value="Rhodanese"/>
    <property type="match status" value="1"/>
</dbReference>
<dbReference type="Proteomes" id="UP000049222">
    <property type="component" value="Unassembled WGS sequence"/>
</dbReference>
<dbReference type="AlphaFoldDB" id="A0A0M6YL34"/>
<organism evidence="2 3">
    <name type="scientific">Jannaschia donghaensis</name>
    <dbReference type="NCBI Taxonomy" id="420998"/>
    <lineage>
        <taxon>Bacteria</taxon>
        <taxon>Pseudomonadati</taxon>
        <taxon>Pseudomonadota</taxon>
        <taxon>Alphaproteobacteria</taxon>
        <taxon>Rhodobacterales</taxon>
        <taxon>Roseobacteraceae</taxon>
        <taxon>Jannaschia</taxon>
    </lineage>
</organism>
<evidence type="ECO:0000259" key="1">
    <source>
        <dbReference type="PROSITE" id="PS50206"/>
    </source>
</evidence>
<name>A0A0M6YL34_9RHOB</name>
<dbReference type="CDD" id="cd00158">
    <property type="entry name" value="RHOD"/>
    <property type="match status" value="1"/>
</dbReference>
<feature type="domain" description="Rhodanese" evidence="1">
    <location>
        <begin position="55"/>
        <end position="155"/>
    </location>
</feature>
<gene>
    <name evidence="2" type="ORF">JDO7802_02666</name>
</gene>
<dbReference type="EMBL" id="CXSU01000012">
    <property type="protein sequence ID" value="CTQ50640.1"/>
    <property type="molecule type" value="Genomic_DNA"/>
</dbReference>
<dbReference type="PROSITE" id="PS51318">
    <property type="entry name" value="TAT"/>
    <property type="match status" value="1"/>
</dbReference>
<dbReference type="RefSeq" id="WP_055086305.1">
    <property type="nucleotide sequence ID" value="NZ_CXSU01000012.1"/>
</dbReference>
<dbReference type="PROSITE" id="PS50206">
    <property type="entry name" value="RHODANESE_3"/>
    <property type="match status" value="1"/>
</dbReference>
<dbReference type="STRING" id="420998.JDO7802_02666"/>
<sequence length="156" mass="16925">MTHISARLRRPSRRRFLLIAGGATVLVTSAGYAVARRDRFEGSEFTPPEALAAARAGDILLIDIRRPDEWQATGIAEGARPLDMRRDDFLAALGDYSDGDLDRPIALICARGVRSDRVSARLQAAGFTNVIDIPEGMLGSSAGPGWLERGLPVVRR</sequence>
<dbReference type="InterPro" id="IPR006311">
    <property type="entry name" value="TAT_signal"/>
</dbReference>
<evidence type="ECO:0000313" key="3">
    <source>
        <dbReference type="Proteomes" id="UP000049222"/>
    </source>
</evidence>
<dbReference type="InterPro" id="IPR036873">
    <property type="entry name" value="Rhodanese-like_dom_sf"/>
</dbReference>
<dbReference type="OrthoDB" id="9812109at2"/>
<dbReference type="SMART" id="SM00450">
    <property type="entry name" value="RHOD"/>
    <property type="match status" value="1"/>
</dbReference>